<dbReference type="Gene3D" id="3.80.10.10">
    <property type="entry name" value="Ribonuclease Inhibitor"/>
    <property type="match status" value="1"/>
</dbReference>
<keyword evidence="3" id="KW-0808">Transferase</keyword>
<keyword evidence="3" id="KW-0723">Serine/threonine-protein kinase</keyword>
<accession>A0A2P6QAW1</accession>
<dbReference type="EC" id="2.7.11.1" evidence="3"/>
<comment type="caution">
    <text evidence="3">The sequence shown here is derived from an EMBL/GenBank/DDBJ whole genome shotgun (WGS) entry which is preliminary data.</text>
</comment>
<dbReference type="GO" id="GO:0004674">
    <property type="term" value="F:protein serine/threonine kinase activity"/>
    <property type="evidence" value="ECO:0007669"/>
    <property type="project" value="UniProtKB-KW"/>
</dbReference>
<keyword evidence="4" id="KW-1185">Reference proteome</keyword>
<feature type="chain" id="PRO_5015108679" evidence="2">
    <location>
        <begin position="20"/>
        <end position="133"/>
    </location>
</feature>
<dbReference type="EMBL" id="PDCK01000043">
    <property type="protein sequence ID" value="PRQ31310.1"/>
    <property type="molecule type" value="Genomic_DNA"/>
</dbReference>
<keyword evidence="2" id="KW-0732">Signal</keyword>
<evidence type="ECO:0000256" key="2">
    <source>
        <dbReference type="SAM" id="SignalP"/>
    </source>
</evidence>
<organism evidence="3 4">
    <name type="scientific">Rosa chinensis</name>
    <name type="common">China rose</name>
    <dbReference type="NCBI Taxonomy" id="74649"/>
    <lineage>
        <taxon>Eukaryota</taxon>
        <taxon>Viridiplantae</taxon>
        <taxon>Streptophyta</taxon>
        <taxon>Embryophyta</taxon>
        <taxon>Tracheophyta</taxon>
        <taxon>Spermatophyta</taxon>
        <taxon>Magnoliopsida</taxon>
        <taxon>eudicotyledons</taxon>
        <taxon>Gunneridae</taxon>
        <taxon>Pentapetalae</taxon>
        <taxon>rosids</taxon>
        <taxon>fabids</taxon>
        <taxon>Rosales</taxon>
        <taxon>Rosaceae</taxon>
        <taxon>Rosoideae</taxon>
        <taxon>Rosoideae incertae sedis</taxon>
        <taxon>Rosa</taxon>
    </lineage>
</organism>
<reference evidence="3 4" key="1">
    <citation type="journal article" date="2018" name="Nat. Genet.">
        <title>The Rosa genome provides new insights in the design of modern roses.</title>
        <authorList>
            <person name="Bendahmane M."/>
        </authorList>
    </citation>
    <scope>NUCLEOTIDE SEQUENCE [LARGE SCALE GENOMIC DNA]</scope>
    <source>
        <strain evidence="4">cv. Old Blush</strain>
    </source>
</reference>
<proteinExistence type="predicted"/>
<dbReference type="InterPro" id="IPR051824">
    <property type="entry name" value="LRR_Rcpt-Like_S/T_Kinase"/>
</dbReference>
<gene>
    <name evidence="3" type="ORF">RchiOBHm_Chr5g0034061</name>
</gene>
<name>A0A2P6QAW1_ROSCH</name>
<dbReference type="Gramene" id="PRQ31310">
    <property type="protein sequence ID" value="PRQ31310"/>
    <property type="gene ID" value="RchiOBHm_Chr5g0034061"/>
</dbReference>
<evidence type="ECO:0000313" key="3">
    <source>
        <dbReference type="EMBL" id="PRQ31310.1"/>
    </source>
</evidence>
<dbReference type="Proteomes" id="UP000238479">
    <property type="component" value="Chromosome 5"/>
</dbReference>
<dbReference type="AlphaFoldDB" id="A0A2P6QAW1"/>
<feature type="signal peptide" evidence="2">
    <location>
        <begin position="1"/>
        <end position="19"/>
    </location>
</feature>
<dbReference type="PANTHER" id="PTHR48006">
    <property type="entry name" value="LEUCINE-RICH REPEAT-CONTAINING PROTEIN DDB_G0281931-RELATED"/>
    <property type="match status" value="1"/>
</dbReference>
<dbReference type="InterPro" id="IPR032675">
    <property type="entry name" value="LRR_dom_sf"/>
</dbReference>
<dbReference type="SUPFAM" id="SSF52058">
    <property type="entry name" value="L domain-like"/>
    <property type="match status" value="1"/>
</dbReference>
<dbReference type="GO" id="GO:0016020">
    <property type="term" value="C:membrane"/>
    <property type="evidence" value="ECO:0007669"/>
    <property type="project" value="UniProtKB-SubCell"/>
</dbReference>
<evidence type="ECO:0000313" key="4">
    <source>
        <dbReference type="Proteomes" id="UP000238479"/>
    </source>
</evidence>
<evidence type="ECO:0000256" key="1">
    <source>
        <dbReference type="ARBA" id="ARBA00004479"/>
    </source>
</evidence>
<protein>
    <submittedName>
        <fullName evidence="3">Putative non-specific serine/threonine protein kinase</fullName>
        <ecNumber evidence="3">2.7.11.1</ecNumber>
    </submittedName>
</protein>
<comment type="subcellular location">
    <subcellularLocation>
        <location evidence="1">Membrane</location>
        <topology evidence="1">Single-pass type I membrane protein</topology>
    </subcellularLocation>
</comment>
<dbReference type="PANTHER" id="PTHR48006:SF66">
    <property type="entry name" value="PROTEIN KINASE DOMAIN-CONTAINING PROTEIN"/>
    <property type="match status" value="1"/>
</dbReference>
<keyword evidence="3" id="KW-0418">Kinase</keyword>
<dbReference type="STRING" id="74649.A0A2P6QAW1"/>
<dbReference type="OMA" id="CTIPGEN"/>
<sequence>MIMILVFCFICINSVKVEAQSATLIASEVEALKEIATQIGKNNWNFSVDPCSDDKSWVTPKSSVQFKNNVTCICFLSDGAWHVTTISLRGQDLAGVLPPSIAKLPYLINVDFSRNYLNGSIPREWASTKLQYL</sequence>